<reference evidence="1 2" key="1">
    <citation type="submission" date="2019-08" db="EMBL/GenBank/DDBJ databases">
        <title>Whole genome of Aphis craccivora.</title>
        <authorList>
            <person name="Voronova N.V."/>
            <person name="Shulinski R.S."/>
            <person name="Bandarenka Y.V."/>
            <person name="Zhorov D.G."/>
            <person name="Warner D."/>
        </authorList>
    </citation>
    <scope>NUCLEOTIDE SEQUENCE [LARGE SCALE GENOMIC DNA]</scope>
    <source>
        <strain evidence="1">180601</strain>
        <tissue evidence="1">Whole Body</tissue>
    </source>
</reference>
<keyword evidence="2" id="KW-1185">Reference proteome</keyword>
<evidence type="ECO:0000313" key="2">
    <source>
        <dbReference type="Proteomes" id="UP000478052"/>
    </source>
</evidence>
<organism evidence="1 2">
    <name type="scientific">Aphis craccivora</name>
    <name type="common">Cowpea aphid</name>
    <dbReference type="NCBI Taxonomy" id="307492"/>
    <lineage>
        <taxon>Eukaryota</taxon>
        <taxon>Metazoa</taxon>
        <taxon>Ecdysozoa</taxon>
        <taxon>Arthropoda</taxon>
        <taxon>Hexapoda</taxon>
        <taxon>Insecta</taxon>
        <taxon>Pterygota</taxon>
        <taxon>Neoptera</taxon>
        <taxon>Paraneoptera</taxon>
        <taxon>Hemiptera</taxon>
        <taxon>Sternorrhyncha</taxon>
        <taxon>Aphidomorpha</taxon>
        <taxon>Aphidoidea</taxon>
        <taxon>Aphididae</taxon>
        <taxon>Aphidini</taxon>
        <taxon>Aphis</taxon>
        <taxon>Aphis</taxon>
    </lineage>
</organism>
<name>A0A6G0ZC72_APHCR</name>
<evidence type="ECO:0000313" key="1">
    <source>
        <dbReference type="EMBL" id="KAF0768235.1"/>
    </source>
</evidence>
<protein>
    <submittedName>
        <fullName evidence="1">Uncharacterized protein</fullName>
    </submittedName>
</protein>
<sequence>MSFILLLSIDNYVSIESRKINIFNIDRKRTILNVQIFHICSLKIEILIDFNYFVIYYLCTLYIDLHQYTMTITHNLMYNRVKLFSRENYYTLHILKIIKLTLITLVHKLKVPLINLNGMCFFFFLGCFRWQIEYPWCIIEVKSKKFPAVLKKSGNYKKVTEKRKILLKTIFISKILKYFPTFLLRIENLIQKLKNSLLKISSRRNLKHTPAVAEKSSPFRIYKLICIIDQFRILCIDPINILNWNGLRRKSNCCESLSSTFFIYLTFRFVHNHLYS</sequence>
<accession>A0A6G0ZC72</accession>
<dbReference type="EMBL" id="VUJU01000811">
    <property type="protein sequence ID" value="KAF0768235.1"/>
    <property type="molecule type" value="Genomic_DNA"/>
</dbReference>
<comment type="caution">
    <text evidence="1">The sequence shown here is derived from an EMBL/GenBank/DDBJ whole genome shotgun (WGS) entry which is preliminary data.</text>
</comment>
<dbReference type="AlphaFoldDB" id="A0A6G0ZC72"/>
<gene>
    <name evidence="1" type="ORF">FWK35_00002299</name>
</gene>
<dbReference type="Proteomes" id="UP000478052">
    <property type="component" value="Unassembled WGS sequence"/>
</dbReference>
<proteinExistence type="predicted"/>